<dbReference type="Pfam" id="PF00648">
    <property type="entry name" value="Peptidase_C2"/>
    <property type="match status" value="1"/>
</dbReference>
<feature type="active site" evidence="8 9">
    <location>
        <position position="508"/>
    </location>
</feature>
<evidence type="ECO:0000256" key="9">
    <source>
        <dbReference type="PROSITE-ProRule" id="PRU00239"/>
    </source>
</evidence>
<dbReference type="GO" id="GO:0006508">
    <property type="term" value="P:proteolysis"/>
    <property type="evidence" value="ECO:0007669"/>
    <property type="project" value="UniProtKB-KW"/>
</dbReference>
<dbReference type="PRINTS" id="PR00704">
    <property type="entry name" value="CALPAIN"/>
</dbReference>
<organism evidence="13 14">
    <name type="scientific">Physocladia obscura</name>
    <dbReference type="NCBI Taxonomy" id="109957"/>
    <lineage>
        <taxon>Eukaryota</taxon>
        <taxon>Fungi</taxon>
        <taxon>Fungi incertae sedis</taxon>
        <taxon>Chytridiomycota</taxon>
        <taxon>Chytridiomycota incertae sedis</taxon>
        <taxon>Chytridiomycetes</taxon>
        <taxon>Chytridiales</taxon>
        <taxon>Chytriomycetaceae</taxon>
        <taxon>Physocladia</taxon>
    </lineage>
</organism>
<evidence type="ECO:0000313" key="13">
    <source>
        <dbReference type="EMBL" id="KAJ3130145.1"/>
    </source>
</evidence>
<evidence type="ECO:0000256" key="5">
    <source>
        <dbReference type="ARBA" id="ARBA00022801"/>
    </source>
</evidence>
<feature type="active site" evidence="9">
    <location>
        <position position="439"/>
    </location>
</feature>
<feature type="active site" evidence="8 9">
    <location>
        <position position="267"/>
    </location>
</feature>
<dbReference type="PROSITE" id="PS50203">
    <property type="entry name" value="CALPAIN_CAT"/>
    <property type="match status" value="1"/>
</dbReference>
<dbReference type="AlphaFoldDB" id="A0AAD5XIG2"/>
<dbReference type="InterPro" id="IPR038765">
    <property type="entry name" value="Papain-like_cys_pep_sf"/>
</dbReference>
<reference evidence="13" key="1">
    <citation type="submission" date="2020-05" db="EMBL/GenBank/DDBJ databases">
        <title>Phylogenomic resolution of chytrid fungi.</title>
        <authorList>
            <person name="Stajich J.E."/>
            <person name="Amses K."/>
            <person name="Simmons R."/>
            <person name="Seto K."/>
            <person name="Myers J."/>
            <person name="Bonds A."/>
            <person name="Quandt C.A."/>
            <person name="Barry K."/>
            <person name="Liu P."/>
            <person name="Grigoriev I."/>
            <person name="Longcore J.E."/>
            <person name="James T.Y."/>
        </authorList>
    </citation>
    <scope>NUCLEOTIDE SEQUENCE</scope>
    <source>
        <strain evidence="13">JEL0513</strain>
    </source>
</reference>
<feature type="domain" description="Calpain catalytic" evidence="11">
    <location>
        <begin position="151"/>
        <end position="569"/>
    </location>
</feature>
<evidence type="ECO:0000256" key="10">
    <source>
        <dbReference type="PROSITE-ProRule" id="PRU01343"/>
    </source>
</evidence>
<evidence type="ECO:0000256" key="2">
    <source>
        <dbReference type="ARBA" id="ARBA00022670"/>
    </source>
</evidence>
<evidence type="ECO:0000259" key="11">
    <source>
        <dbReference type="PROSITE" id="PS50203"/>
    </source>
</evidence>
<comment type="caution">
    <text evidence="13">The sequence shown here is derived from an EMBL/GenBank/DDBJ whole genome shotgun (WGS) entry which is preliminary data.</text>
</comment>
<keyword evidence="6 9" id="KW-0788">Thiol protease</keyword>
<dbReference type="EMBL" id="JADGJH010000397">
    <property type="protein sequence ID" value="KAJ3130145.1"/>
    <property type="molecule type" value="Genomic_DNA"/>
</dbReference>
<evidence type="ECO:0000259" key="12">
    <source>
        <dbReference type="PROSITE" id="PS51999"/>
    </source>
</evidence>
<evidence type="ECO:0000256" key="1">
    <source>
        <dbReference type="ARBA" id="ARBA00007623"/>
    </source>
</evidence>
<evidence type="ECO:0000256" key="6">
    <source>
        <dbReference type="ARBA" id="ARBA00022807"/>
    </source>
</evidence>
<feature type="domain" description="GRF-type" evidence="12">
    <location>
        <begin position="184"/>
        <end position="225"/>
    </location>
</feature>
<dbReference type="Gene3D" id="3.90.70.10">
    <property type="entry name" value="Cysteine proteinases"/>
    <property type="match status" value="1"/>
</dbReference>
<evidence type="ECO:0000256" key="7">
    <source>
        <dbReference type="ARBA" id="ARBA00022833"/>
    </source>
</evidence>
<proteinExistence type="inferred from homology"/>
<dbReference type="InterPro" id="IPR000169">
    <property type="entry name" value="Pept_cys_AS"/>
</dbReference>
<dbReference type="InterPro" id="IPR022684">
    <property type="entry name" value="Calpain_cysteine_protease"/>
</dbReference>
<dbReference type="SUPFAM" id="SSF54001">
    <property type="entry name" value="Cysteine proteinases"/>
    <property type="match status" value="1"/>
</dbReference>
<evidence type="ECO:0000256" key="8">
    <source>
        <dbReference type="PIRSR" id="PIRSR622684-1"/>
    </source>
</evidence>
<feature type="active site" evidence="8">
    <location>
        <position position="476"/>
    </location>
</feature>
<evidence type="ECO:0000256" key="3">
    <source>
        <dbReference type="ARBA" id="ARBA00022723"/>
    </source>
</evidence>
<dbReference type="Proteomes" id="UP001211907">
    <property type="component" value="Unassembled WGS sequence"/>
</dbReference>
<keyword evidence="5 9" id="KW-0378">Hydrolase</keyword>
<dbReference type="SMART" id="SM00230">
    <property type="entry name" value="CysPc"/>
    <property type="match status" value="1"/>
</dbReference>
<dbReference type="CDD" id="cd00044">
    <property type="entry name" value="CysPc"/>
    <property type="match status" value="1"/>
</dbReference>
<gene>
    <name evidence="13" type="primary">DEK1</name>
    <name evidence="13" type="ORF">HK100_008217</name>
</gene>
<name>A0AAD5XIG2_9FUNG</name>
<dbReference type="GO" id="GO:0004198">
    <property type="term" value="F:calcium-dependent cysteine-type endopeptidase activity"/>
    <property type="evidence" value="ECO:0007669"/>
    <property type="project" value="InterPro"/>
</dbReference>
<keyword evidence="4 10" id="KW-0863">Zinc-finger</keyword>
<keyword evidence="7" id="KW-0862">Zinc</keyword>
<accession>A0AAD5XIG2</accession>
<dbReference type="PROSITE" id="PS00139">
    <property type="entry name" value="THIOL_PROTEASE_CYS"/>
    <property type="match status" value="1"/>
</dbReference>
<dbReference type="GO" id="GO:0008270">
    <property type="term" value="F:zinc ion binding"/>
    <property type="evidence" value="ECO:0007669"/>
    <property type="project" value="UniProtKB-KW"/>
</dbReference>
<dbReference type="Pfam" id="PF06839">
    <property type="entry name" value="Zn_ribbon_GRF"/>
    <property type="match status" value="1"/>
</dbReference>
<sequence length="902" mass="100278">MVICPANIDADVWASLPAEIQLEIQMQMELELAGPARVDGSMCQSASVADLSSFADVVFGRVPHNVDASVWRSLPDNIRAELSIQPDSQLNTTLQNTWSLSFNTGRRPLLCLPPMLSYQHNQQNAYRFSVSPLAEEINASDPTPCASSTDQWTDVDFPPDASSLDGIKTDSSIYTAAETKAPSCQCIPAKPARLKTVLKENKNQGRKFFGCAASKCNFFSWAAPAQLHHTAQNISIRWQRIHWNPETEMRKTPPHPSQIRQGRVGDCWFISALAVLSESPELISRVFPSHQPLSYNGIFSTFFFIDGKWRSIYIDNYFAISPPPNSSKRSVVTASSSSSSALKSNDIVLHFSKSVAGSLWVPILEKAYAKAHSSYAALNGGWVAEALFDLTGFPTLTVDFGGVLFNSENFWVRLISFASQGFLMGASCPVGGDGLVGGHAYSVLRVVEKSVWGDEGVTVGKQPQDLRDYFSSSDNHSKSSKSGKNGFDEVEEFGVTENGMLRLIKLRNPWGRVEWKGKFGINSAEMNGGTLKKRLNDELDCEKGSEGVFWMTYHDFLQRFMSVDVCFTLKDHQVLNVESILSESSSIAEQAIELLVPDPSWINISICQRTKRGKPNENFYYTDISILIISMADNDNPANAAAHVEDVRLFGHGRDSHFDLFLGDRGKTRRYLLIPFSIERETAKHEASKNVSGMTRVGSGEWGHLRNMELKRVEFTVRILSANTVGVCKLDMKEADFVWNAFDRGICDSGLITRKNSYGSLRLTQNITLDTWSQIIAPDIASNHKTEQLQIHPWPSDNFTFRILQTTGIALVHVTNTHASISIKVRMQLRAATKTFSSTVAHVWRIIPPKSRKIVGVCVCPCSEAVCGHELVSIDNVEWNGFFSKTRCECSADGMFQPWNIE</sequence>
<protein>
    <submittedName>
        <fullName evidence="13">Calpain-type cysteine protease dek1</fullName>
    </submittedName>
</protein>
<evidence type="ECO:0000313" key="14">
    <source>
        <dbReference type="Proteomes" id="UP001211907"/>
    </source>
</evidence>
<keyword evidence="2 9" id="KW-0645">Protease</keyword>
<evidence type="ECO:0000256" key="4">
    <source>
        <dbReference type="ARBA" id="ARBA00022771"/>
    </source>
</evidence>
<dbReference type="PROSITE" id="PS51999">
    <property type="entry name" value="ZF_GRF"/>
    <property type="match status" value="1"/>
</dbReference>
<comment type="similarity">
    <text evidence="1">Belongs to the peptidase C2 family.</text>
</comment>
<dbReference type="PANTHER" id="PTHR10183">
    <property type="entry name" value="CALPAIN"/>
    <property type="match status" value="1"/>
</dbReference>
<dbReference type="InterPro" id="IPR001300">
    <property type="entry name" value="Peptidase_C2_calpain_cat"/>
</dbReference>
<dbReference type="PANTHER" id="PTHR10183:SF379">
    <property type="entry name" value="CALPAIN-5"/>
    <property type="match status" value="1"/>
</dbReference>
<keyword evidence="14" id="KW-1185">Reference proteome</keyword>
<dbReference type="InterPro" id="IPR010666">
    <property type="entry name" value="Znf_GRF"/>
</dbReference>
<keyword evidence="3" id="KW-0479">Metal-binding</keyword>